<dbReference type="GO" id="GO:0000127">
    <property type="term" value="C:transcription factor TFIIIC complex"/>
    <property type="evidence" value="ECO:0007669"/>
    <property type="project" value="InterPro"/>
</dbReference>
<reference evidence="7 8" key="1">
    <citation type="journal article" date="2018" name="MBio">
        <title>Comparative Genomics Reveals the Core Gene Toolbox for the Fungus-Insect Symbiosis.</title>
        <authorList>
            <person name="Wang Y."/>
            <person name="Stata M."/>
            <person name="Wang W."/>
            <person name="Stajich J.E."/>
            <person name="White M.M."/>
            <person name="Moncalvo J.M."/>
        </authorList>
    </citation>
    <scope>NUCLEOTIDE SEQUENCE [LARGE SCALE GENOMIC DNA]</scope>
    <source>
        <strain evidence="7 8">AUS-77-4</strain>
    </source>
</reference>
<evidence type="ECO:0000259" key="5">
    <source>
        <dbReference type="Pfam" id="PF09734"/>
    </source>
</evidence>
<dbReference type="InterPro" id="IPR042536">
    <property type="entry name" value="TFIIIC_tauA_Sfc1"/>
</dbReference>
<gene>
    <name evidence="7" type="ORF">BB559_006161</name>
</gene>
<evidence type="ECO:0000256" key="1">
    <source>
        <dbReference type="ARBA" id="ARBA00004123"/>
    </source>
</evidence>
<organism evidence="7 8">
    <name type="scientific">Furculomyces boomerangus</name>
    <dbReference type="NCBI Taxonomy" id="61424"/>
    <lineage>
        <taxon>Eukaryota</taxon>
        <taxon>Fungi</taxon>
        <taxon>Fungi incertae sedis</taxon>
        <taxon>Zoopagomycota</taxon>
        <taxon>Kickxellomycotina</taxon>
        <taxon>Harpellomycetes</taxon>
        <taxon>Harpellales</taxon>
        <taxon>Harpellaceae</taxon>
        <taxon>Furculomyces</taxon>
    </lineage>
</organism>
<evidence type="ECO:0000313" key="8">
    <source>
        <dbReference type="Proteomes" id="UP000245699"/>
    </source>
</evidence>
<dbReference type="OrthoDB" id="5598268at2759"/>
<dbReference type="InterPro" id="IPR019136">
    <property type="entry name" value="TF_IIIC_su-5_HTH"/>
</dbReference>
<dbReference type="GO" id="GO:0005634">
    <property type="term" value="C:nucleus"/>
    <property type="evidence" value="ECO:0007669"/>
    <property type="project" value="UniProtKB-SubCell"/>
</dbReference>
<dbReference type="STRING" id="61424.A0A2T9Y4C4"/>
<evidence type="ECO:0000256" key="3">
    <source>
        <dbReference type="ARBA" id="ARBA00023163"/>
    </source>
</evidence>
<dbReference type="EMBL" id="MBFT01000793">
    <property type="protein sequence ID" value="PVU87178.1"/>
    <property type="molecule type" value="Genomic_DNA"/>
</dbReference>
<comment type="caution">
    <text evidence="7">The sequence shown here is derived from an EMBL/GenBank/DDBJ whole genome shotgun (WGS) entry which is preliminary data.</text>
</comment>
<dbReference type="GO" id="GO:0006384">
    <property type="term" value="P:transcription initiation at RNA polymerase III promoter"/>
    <property type="evidence" value="ECO:0007669"/>
    <property type="project" value="InterPro"/>
</dbReference>
<evidence type="ECO:0000313" key="7">
    <source>
        <dbReference type="EMBL" id="PVU87178.1"/>
    </source>
</evidence>
<dbReference type="InterPro" id="IPR040454">
    <property type="entry name" value="TF_IIIC_Tfc1/Sfc1"/>
</dbReference>
<dbReference type="InterPro" id="IPR041499">
    <property type="entry name" value="Tfc1/Sfc1_N"/>
</dbReference>
<dbReference type="Pfam" id="PF09734">
    <property type="entry name" value="Tau95"/>
    <property type="match status" value="1"/>
</dbReference>
<keyword evidence="8" id="KW-1185">Reference proteome</keyword>
<evidence type="ECO:0008006" key="9">
    <source>
        <dbReference type="Google" id="ProtNLM"/>
    </source>
</evidence>
<keyword evidence="4" id="KW-0539">Nucleus</keyword>
<dbReference type="AlphaFoldDB" id="A0A2T9Y4C4"/>
<dbReference type="GO" id="GO:0001002">
    <property type="term" value="F:RNA polymerase III type 1 promoter sequence-specific DNA binding"/>
    <property type="evidence" value="ECO:0007669"/>
    <property type="project" value="TreeGrafter"/>
</dbReference>
<proteinExistence type="predicted"/>
<evidence type="ECO:0000256" key="2">
    <source>
        <dbReference type="ARBA" id="ARBA00023125"/>
    </source>
</evidence>
<evidence type="ECO:0000256" key="4">
    <source>
        <dbReference type="ARBA" id="ARBA00023242"/>
    </source>
</evidence>
<dbReference type="PANTHER" id="PTHR13230">
    <property type="entry name" value="GENERAL TRANSCRIPTION FACTOR IIIC, POLYPEPTIDE 5"/>
    <property type="match status" value="1"/>
</dbReference>
<dbReference type="PANTHER" id="PTHR13230:SF5">
    <property type="entry name" value="GENERAL TRANSCRIPTION FACTOR 3C POLYPEPTIDE 5"/>
    <property type="match status" value="1"/>
</dbReference>
<keyword evidence="2" id="KW-0238">DNA-binding</keyword>
<feature type="domain" description="Transcription factor IIIC subunit 5 HTH" evidence="5">
    <location>
        <begin position="174"/>
        <end position="327"/>
    </location>
</feature>
<keyword evidence="3" id="KW-0804">Transcription</keyword>
<dbReference type="Gene3D" id="3.30.200.160">
    <property type="entry name" value="TFIIIC, subcomplex tauA, subunit Sfc1, barrel domain"/>
    <property type="match status" value="1"/>
</dbReference>
<sequence>MDNQNIQDSNLAQIKQFPDKNLFCIEYPGIVNNSEKAIATLGGPQKLSQIVNNPTESAIELNFDPEHADISPILGEPVSTKNLLLKISRKVKKYSDGTIEELDDEYNNWNVNVVGLVDKTIRFRGLSNLQYSLKPNDEIFDFVNKSKTLEGISGDYLLNVADKIKNSYNKNTSIPLPITIPSNFPLLYNYKQSAVMKETLVNKNNVLVPVVELLQKNSSTKYEIIKATFEQPEYPKVHPGGPEIHPEFPNMELYKFFKFEEKPIWFRSSLEALIPPEISDNIDIRRACFSKVAFYMDSGPWKDLWIKFGYNPLSTKKSYIYQSINVRKPILKEQDIAKTELTTGAVLTNRKANLDILENQINSEVNGETLNIFNDDQSEMTENVDNQTVTKSRYHIDLLGSEYGIVFGTMQLCDIKVKKIEKILQYPEILQDSCTKKSGWIRNSVLEHIKLLIKEILEKALEKDIALKNTMNARSLAQLNSQNINTKEIDVESLFNSNTFNENEPTLTLNDTDNEDE</sequence>
<dbReference type="GO" id="GO:0001003">
    <property type="term" value="F:RNA polymerase III type 2 promoter sequence-specific DNA binding"/>
    <property type="evidence" value="ECO:0007669"/>
    <property type="project" value="TreeGrafter"/>
</dbReference>
<comment type="subcellular location">
    <subcellularLocation>
        <location evidence="1">Nucleus</location>
    </subcellularLocation>
</comment>
<feature type="domain" description="Transcription factor IIIC subunit Tfc1/Sfc1 triple barrel" evidence="6">
    <location>
        <begin position="24"/>
        <end position="132"/>
    </location>
</feature>
<accession>A0A2T9Y4C4</accession>
<evidence type="ECO:0000259" key="6">
    <source>
        <dbReference type="Pfam" id="PF17682"/>
    </source>
</evidence>
<protein>
    <recommendedName>
        <fullName evidence="9">Transcription factor IIIC subunit 5 HTH domain-containing protein</fullName>
    </recommendedName>
</protein>
<dbReference type="Pfam" id="PF17682">
    <property type="entry name" value="Tau95_N"/>
    <property type="match status" value="1"/>
</dbReference>
<dbReference type="Proteomes" id="UP000245699">
    <property type="component" value="Unassembled WGS sequence"/>
</dbReference>
<name>A0A2T9Y4C4_9FUNG</name>